<feature type="region of interest" description="Disordered" evidence="6">
    <location>
        <begin position="228"/>
        <end position="253"/>
    </location>
</feature>
<dbReference type="HAMAP" id="MF_00765">
    <property type="entry name" value="DarP"/>
    <property type="match status" value="1"/>
</dbReference>
<evidence type="ECO:0000256" key="6">
    <source>
        <dbReference type="SAM" id="MobiDB-lite"/>
    </source>
</evidence>
<dbReference type="NCBIfam" id="NF003593">
    <property type="entry name" value="PRK05255.1-1"/>
    <property type="match status" value="1"/>
</dbReference>
<dbReference type="GO" id="GO:0019843">
    <property type="term" value="F:rRNA binding"/>
    <property type="evidence" value="ECO:0007669"/>
    <property type="project" value="UniProtKB-UniRule"/>
</dbReference>
<evidence type="ECO:0000256" key="1">
    <source>
        <dbReference type="ARBA" id="ARBA00022490"/>
    </source>
</evidence>
<dbReference type="PANTHER" id="PTHR38101:SF1">
    <property type="entry name" value="UPF0307 PROTEIN YJGA"/>
    <property type="match status" value="1"/>
</dbReference>
<dbReference type="CDD" id="cd16331">
    <property type="entry name" value="YjgA-like"/>
    <property type="match status" value="1"/>
</dbReference>
<reference evidence="7 8" key="1">
    <citation type="submission" date="2023-08" db="EMBL/GenBank/DDBJ databases">
        <title>Genome sequencing of plant associated microbes to promote plant fitness in Sorghum bicolor and Oryza sativa.</title>
        <authorList>
            <person name="Coleman-Derr D."/>
        </authorList>
    </citation>
    <scope>NUCLEOTIDE SEQUENCE [LARGE SCALE GENOMIC DNA]</scope>
    <source>
        <strain evidence="7 8">SLBN-33</strain>
    </source>
</reference>
<protein>
    <recommendedName>
        <fullName evidence="5">Dual-action ribosomal maturation protein DarP</fullName>
    </recommendedName>
    <alternativeName>
        <fullName evidence="5">Large ribosomal subunit assembly factor DarP</fullName>
    </alternativeName>
</protein>
<dbReference type="Gene3D" id="1.10.60.30">
    <property type="entry name" value="PSPTO4464-like domains"/>
    <property type="match status" value="2"/>
</dbReference>
<gene>
    <name evidence="5" type="primary">darP</name>
    <name evidence="7" type="ORF">QF025_001771</name>
</gene>
<evidence type="ECO:0000313" key="8">
    <source>
        <dbReference type="Proteomes" id="UP001245184"/>
    </source>
</evidence>
<dbReference type="InterPro" id="IPR006839">
    <property type="entry name" value="DarP"/>
</dbReference>
<name>A0ABD5CCP0_9BURK</name>
<keyword evidence="3 5" id="KW-0699">rRNA-binding</keyword>
<keyword evidence="1 5" id="KW-0963">Cytoplasm</keyword>
<evidence type="ECO:0000256" key="3">
    <source>
        <dbReference type="ARBA" id="ARBA00022730"/>
    </source>
</evidence>
<proteinExistence type="inferred from homology"/>
<dbReference type="EMBL" id="JAVIZN010000002">
    <property type="protein sequence ID" value="MDR6203051.1"/>
    <property type="molecule type" value="Genomic_DNA"/>
</dbReference>
<dbReference type="PANTHER" id="PTHR38101">
    <property type="entry name" value="UPF0307 PROTEIN YJGA"/>
    <property type="match status" value="1"/>
</dbReference>
<dbReference type="Pfam" id="PF04751">
    <property type="entry name" value="DarP"/>
    <property type="match status" value="1"/>
</dbReference>
<comment type="caution">
    <text evidence="7">The sequence shown here is derived from an EMBL/GenBank/DDBJ whole genome shotgun (WGS) entry which is preliminary data.</text>
</comment>
<dbReference type="GO" id="GO:1902626">
    <property type="term" value="P:assembly of large subunit precursor of preribosome"/>
    <property type="evidence" value="ECO:0007669"/>
    <property type="project" value="UniProtKB-UniRule"/>
</dbReference>
<dbReference type="AlphaFoldDB" id="A0ABD5CCP0"/>
<comment type="similarity">
    <text evidence="5">Belongs to the DarP family.</text>
</comment>
<dbReference type="InterPro" id="IPR023153">
    <property type="entry name" value="DarP_sf"/>
</dbReference>
<evidence type="ECO:0000256" key="4">
    <source>
        <dbReference type="ARBA" id="ARBA00022884"/>
    </source>
</evidence>
<keyword evidence="2 5" id="KW-0690">Ribosome biogenesis</keyword>
<dbReference type="Proteomes" id="UP001245184">
    <property type="component" value="Unassembled WGS sequence"/>
</dbReference>
<dbReference type="GO" id="GO:0043022">
    <property type="term" value="F:ribosome binding"/>
    <property type="evidence" value="ECO:0007669"/>
    <property type="project" value="UniProtKB-UniRule"/>
</dbReference>
<evidence type="ECO:0000256" key="5">
    <source>
        <dbReference type="HAMAP-Rule" id="MF_00765"/>
    </source>
</evidence>
<accession>A0ABD5CCP0</accession>
<dbReference type="SUPFAM" id="SSF158710">
    <property type="entry name" value="PSPTO4464-like"/>
    <property type="match status" value="1"/>
</dbReference>
<keyword evidence="4 5" id="KW-0694">RNA-binding</keyword>
<evidence type="ECO:0000313" key="7">
    <source>
        <dbReference type="EMBL" id="MDR6203051.1"/>
    </source>
</evidence>
<organism evidence="7 8">
    <name type="scientific">Paraburkholderia graminis</name>
    <dbReference type="NCBI Taxonomy" id="60548"/>
    <lineage>
        <taxon>Bacteria</taxon>
        <taxon>Pseudomonadati</taxon>
        <taxon>Pseudomonadota</taxon>
        <taxon>Betaproteobacteria</taxon>
        <taxon>Burkholderiales</taxon>
        <taxon>Burkholderiaceae</taxon>
        <taxon>Paraburkholderia</taxon>
    </lineage>
</organism>
<comment type="function">
    <text evidence="5">Member of a network of 50S ribosomal subunit biogenesis factors which assembles along the 30S-50S interface, preventing incorrect 23S rRNA structures from forming. Promotes peptidyl transferase center (PTC) maturation.</text>
</comment>
<dbReference type="GO" id="GO:0005737">
    <property type="term" value="C:cytoplasm"/>
    <property type="evidence" value="ECO:0007669"/>
    <property type="project" value="UniProtKB-SubCell"/>
</dbReference>
<feature type="compositionally biased region" description="Acidic residues" evidence="6">
    <location>
        <begin position="237"/>
        <end position="253"/>
    </location>
</feature>
<evidence type="ECO:0000256" key="2">
    <source>
        <dbReference type="ARBA" id="ARBA00022517"/>
    </source>
</evidence>
<comment type="subcellular location">
    <subcellularLocation>
        <location evidence="5">Cytoplasm</location>
    </subcellularLocation>
    <text evidence="5">Associates with late stage pre-50S ribosomal subunits.</text>
</comment>
<sequence>MSIVEASRDHSKLSARAPGIRSAVFRSARAALYGAAAGLQGPARYNIGMTRKTRIQPIESAEPEVDENGYDRPSKSQLKREMHALQELGEALIALPKDALKRMPMPEKLDDAVREARRITDHEGKRRQLQYVGRVMRSLLDDETAALRTALDTYNGVNKAETAKLHWIERTRDKLLADDAALTEFIRQHPNADPQQGRTLIRNARKEAQQNKPPRYFRELFQWIKNADGPAAATDSAADDADAEEDDDDDRDA</sequence>